<accession>A0A8H9LUE5</accession>
<organism evidence="2 3">
    <name type="scientific">Kitasatospora aureofaciens</name>
    <name type="common">Streptomyces aureofaciens</name>
    <dbReference type="NCBI Taxonomy" id="1894"/>
    <lineage>
        <taxon>Bacteria</taxon>
        <taxon>Bacillati</taxon>
        <taxon>Actinomycetota</taxon>
        <taxon>Actinomycetes</taxon>
        <taxon>Kitasatosporales</taxon>
        <taxon>Streptomycetaceae</taxon>
        <taxon>Kitasatospora</taxon>
    </lineage>
</organism>
<feature type="region of interest" description="Disordered" evidence="1">
    <location>
        <begin position="85"/>
        <end position="115"/>
    </location>
</feature>
<reference evidence="2" key="2">
    <citation type="submission" date="2020-09" db="EMBL/GenBank/DDBJ databases">
        <authorList>
            <person name="Sun Q."/>
            <person name="Ohkuma M."/>
        </authorList>
    </citation>
    <scope>NUCLEOTIDE SEQUENCE</scope>
    <source>
        <strain evidence="2">JCM 4434</strain>
    </source>
</reference>
<feature type="compositionally biased region" description="Polar residues" evidence="1">
    <location>
        <begin position="100"/>
        <end position="115"/>
    </location>
</feature>
<reference evidence="2" key="1">
    <citation type="journal article" date="2014" name="Int. J. Syst. Evol. Microbiol.">
        <title>Complete genome sequence of Corynebacterium casei LMG S-19264T (=DSM 44701T), isolated from a smear-ripened cheese.</title>
        <authorList>
            <consortium name="US DOE Joint Genome Institute (JGI-PGF)"/>
            <person name="Walter F."/>
            <person name="Albersmeier A."/>
            <person name="Kalinowski J."/>
            <person name="Ruckert C."/>
        </authorList>
    </citation>
    <scope>NUCLEOTIDE SEQUENCE</scope>
    <source>
        <strain evidence="2">JCM 4434</strain>
    </source>
</reference>
<comment type="caution">
    <text evidence="2">The sequence shown here is derived from an EMBL/GenBank/DDBJ whole genome shotgun (WGS) entry which is preliminary data.</text>
</comment>
<sequence length="115" mass="11935">MLRGGERTPKPTNPAEAQFLAIGPGAAAWLIEAAAAGTRRIRAKMADAIALAKLHGTADVDRALGTAATVGRFAEGDLLSILGHQGEHDPVEPIRRSETHSLQPGTSAWSGFGSN</sequence>
<proteinExistence type="predicted"/>
<name>A0A8H9LUE5_KITAU</name>
<protein>
    <submittedName>
        <fullName evidence="2">Uncharacterized protein</fullName>
    </submittedName>
</protein>
<evidence type="ECO:0000256" key="1">
    <source>
        <dbReference type="SAM" id="MobiDB-lite"/>
    </source>
</evidence>
<gene>
    <name evidence="2" type="ORF">GCM10010502_67840</name>
</gene>
<evidence type="ECO:0000313" key="3">
    <source>
        <dbReference type="Proteomes" id="UP000610124"/>
    </source>
</evidence>
<feature type="compositionally biased region" description="Basic and acidic residues" evidence="1">
    <location>
        <begin position="85"/>
        <end position="99"/>
    </location>
</feature>
<dbReference type="AlphaFoldDB" id="A0A8H9LUE5"/>
<dbReference type="EMBL" id="BMUB01000031">
    <property type="protein sequence ID" value="GGV03611.1"/>
    <property type="molecule type" value="Genomic_DNA"/>
</dbReference>
<evidence type="ECO:0000313" key="2">
    <source>
        <dbReference type="EMBL" id="GGV03611.1"/>
    </source>
</evidence>
<dbReference type="Proteomes" id="UP000610124">
    <property type="component" value="Unassembled WGS sequence"/>
</dbReference>